<accession>A0A6H5H079</accession>
<keyword evidence="2" id="KW-1185">Reference proteome</keyword>
<dbReference type="EMBL" id="CADCXU010018495">
    <property type="protein sequence ID" value="CAB0006875.1"/>
    <property type="molecule type" value="Genomic_DNA"/>
</dbReference>
<dbReference type="AlphaFoldDB" id="A0A6H5H079"/>
<feature type="non-terminal residue" evidence="1">
    <location>
        <position position="156"/>
    </location>
</feature>
<evidence type="ECO:0000313" key="2">
    <source>
        <dbReference type="Proteomes" id="UP000479000"/>
    </source>
</evidence>
<name>A0A6H5H079_9HEMI</name>
<protein>
    <submittedName>
        <fullName evidence="1">Uncharacterized protein</fullName>
    </submittedName>
</protein>
<dbReference type="Proteomes" id="UP000479000">
    <property type="component" value="Unassembled WGS sequence"/>
</dbReference>
<reference evidence="1 2" key="1">
    <citation type="submission" date="2020-02" db="EMBL/GenBank/DDBJ databases">
        <authorList>
            <person name="Ferguson B K."/>
        </authorList>
    </citation>
    <scope>NUCLEOTIDE SEQUENCE [LARGE SCALE GENOMIC DNA]</scope>
</reference>
<proteinExistence type="predicted"/>
<gene>
    <name evidence="1" type="ORF">NTEN_LOCUS12316</name>
</gene>
<organism evidence="1 2">
    <name type="scientific">Nesidiocoris tenuis</name>
    <dbReference type="NCBI Taxonomy" id="355587"/>
    <lineage>
        <taxon>Eukaryota</taxon>
        <taxon>Metazoa</taxon>
        <taxon>Ecdysozoa</taxon>
        <taxon>Arthropoda</taxon>
        <taxon>Hexapoda</taxon>
        <taxon>Insecta</taxon>
        <taxon>Pterygota</taxon>
        <taxon>Neoptera</taxon>
        <taxon>Paraneoptera</taxon>
        <taxon>Hemiptera</taxon>
        <taxon>Heteroptera</taxon>
        <taxon>Panheteroptera</taxon>
        <taxon>Cimicomorpha</taxon>
        <taxon>Miridae</taxon>
        <taxon>Dicyphina</taxon>
        <taxon>Nesidiocoris</taxon>
    </lineage>
</organism>
<evidence type="ECO:0000313" key="1">
    <source>
        <dbReference type="EMBL" id="CAB0006875.1"/>
    </source>
</evidence>
<sequence>MEAALQAGDVLKDRLQRPARKLIVTRRIFYNCIGEVHFDRETVVFPDFLHSCFFTNNMTRENGVQESTIMWELPRTPNVGAPRIPVGEKVNGKNWSCRKIHYYLSDQHPLQKLWKLIPPVRKENITNTGPLLAEESLTWRSSAHYQVGKTLKPKSS</sequence>